<reference evidence="2" key="1">
    <citation type="journal article" date="2019" name="bioRxiv">
        <title>The Genome of the Zebra Mussel, Dreissena polymorpha: A Resource for Invasive Species Research.</title>
        <authorList>
            <person name="McCartney M.A."/>
            <person name="Auch B."/>
            <person name="Kono T."/>
            <person name="Mallez S."/>
            <person name="Zhang Y."/>
            <person name="Obille A."/>
            <person name="Becker A."/>
            <person name="Abrahante J.E."/>
            <person name="Garbe J."/>
            <person name="Badalamenti J.P."/>
            <person name="Herman A."/>
            <person name="Mangelson H."/>
            <person name="Liachko I."/>
            <person name="Sullivan S."/>
            <person name="Sone E.D."/>
            <person name="Koren S."/>
            <person name="Silverstein K.A.T."/>
            <person name="Beckman K.B."/>
            <person name="Gohl D.M."/>
        </authorList>
    </citation>
    <scope>NUCLEOTIDE SEQUENCE</scope>
    <source>
        <strain evidence="2">Duluth1</strain>
        <tissue evidence="2">Whole animal</tissue>
    </source>
</reference>
<evidence type="ECO:0000256" key="1">
    <source>
        <dbReference type="SAM" id="MobiDB-lite"/>
    </source>
</evidence>
<reference evidence="2" key="2">
    <citation type="submission" date="2020-11" db="EMBL/GenBank/DDBJ databases">
        <authorList>
            <person name="McCartney M.A."/>
            <person name="Auch B."/>
            <person name="Kono T."/>
            <person name="Mallez S."/>
            <person name="Becker A."/>
            <person name="Gohl D.M."/>
            <person name="Silverstein K.A.T."/>
            <person name="Koren S."/>
            <person name="Bechman K.B."/>
            <person name="Herman A."/>
            <person name="Abrahante J.E."/>
            <person name="Garbe J."/>
        </authorList>
    </citation>
    <scope>NUCLEOTIDE SEQUENCE</scope>
    <source>
        <strain evidence="2">Duluth1</strain>
        <tissue evidence="2">Whole animal</tissue>
    </source>
</reference>
<organism evidence="2 3">
    <name type="scientific">Dreissena polymorpha</name>
    <name type="common">Zebra mussel</name>
    <name type="synonym">Mytilus polymorpha</name>
    <dbReference type="NCBI Taxonomy" id="45954"/>
    <lineage>
        <taxon>Eukaryota</taxon>
        <taxon>Metazoa</taxon>
        <taxon>Spiralia</taxon>
        <taxon>Lophotrochozoa</taxon>
        <taxon>Mollusca</taxon>
        <taxon>Bivalvia</taxon>
        <taxon>Autobranchia</taxon>
        <taxon>Heteroconchia</taxon>
        <taxon>Euheterodonta</taxon>
        <taxon>Imparidentia</taxon>
        <taxon>Neoheterodontei</taxon>
        <taxon>Myida</taxon>
        <taxon>Dreissenoidea</taxon>
        <taxon>Dreissenidae</taxon>
        <taxon>Dreissena</taxon>
    </lineage>
</organism>
<sequence length="121" mass="14311">MPTDLGRDKVAQEVDPIEWPYLYRKGQLQVMRELTHHQPHQSSQQIHASHHRFKSKAEKLLAEGQARFRTRRSTVFNCRIIVKKHLQLPLELLTSLMQIIMTAQRLNDDNMLFQYSKTFAN</sequence>
<evidence type="ECO:0000313" key="2">
    <source>
        <dbReference type="EMBL" id="KAH3843623.1"/>
    </source>
</evidence>
<dbReference type="EMBL" id="JAIWYP010000004">
    <property type="protein sequence ID" value="KAH3843623.1"/>
    <property type="molecule type" value="Genomic_DNA"/>
</dbReference>
<keyword evidence="3" id="KW-1185">Reference proteome</keyword>
<feature type="region of interest" description="Disordered" evidence="1">
    <location>
        <begin position="35"/>
        <end position="54"/>
    </location>
</feature>
<dbReference type="Proteomes" id="UP000828390">
    <property type="component" value="Unassembled WGS sequence"/>
</dbReference>
<accession>A0A9D4KPC9</accession>
<protein>
    <submittedName>
        <fullName evidence="2">Uncharacterized protein</fullName>
    </submittedName>
</protein>
<evidence type="ECO:0000313" key="3">
    <source>
        <dbReference type="Proteomes" id="UP000828390"/>
    </source>
</evidence>
<comment type="caution">
    <text evidence="2">The sequence shown here is derived from an EMBL/GenBank/DDBJ whole genome shotgun (WGS) entry which is preliminary data.</text>
</comment>
<gene>
    <name evidence="2" type="ORF">DPMN_117147</name>
</gene>
<proteinExistence type="predicted"/>
<dbReference type="AlphaFoldDB" id="A0A9D4KPC9"/>
<name>A0A9D4KPC9_DREPO</name>